<dbReference type="SUPFAM" id="SSF160519">
    <property type="entry name" value="BB2672-like"/>
    <property type="match status" value="1"/>
</dbReference>
<organism evidence="2 3">
    <name type="scientific">Rhizobium mongolense</name>
    <dbReference type="NCBI Taxonomy" id="57676"/>
    <lineage>
        <taxon>Bacteria</taxon>
        <taxon>Pseudomonadati</taxon>
        <taxon>Pseudomonadota</taxon>
        <taxon>Alphaproteobacteria</taxon>
        <taxon>Hyphomicrobiales</taxon>
        <taxon>Rhizobiaceae</taxon>
        <taxon>Rhizobium/Agrobacterium group</taxon>
        <taxon>Rhizobium</taxon>
    </lineage>
</organism>
<keyword evidence="3" id="KW-1185">Reference proteome</keyword>
<accession>A0ABR6IW31</accession>
<gene>
    <name evidence="2" type="ORF">GGD56_006018</name>
</gene>
<evidence type="ECO:0000256" key="1">
    <source>
        <dbReference type="SAM" id="MobiDB-lite"/>
    </source>
</evidence>
<reference evidence="2 3" key="1">
    <citation type="submission" date="2020-08" db="EMBL/GenBank/DDBJ databases">
        <title>Genomic Encyclopedia of Type Strains, Phase IV (KMG-V): Genome sequencing to study the core and pangenomes of soil and plant-associated prokaryotes.</title>
        <authorList>
            <person name="Whitman W."/>
        </authorList>
    </citation>
    <scope>NUCLEOTIDE SEQUENCE [LARGE SCALE GENOMIC DNA]</scope>
    <source>
        <strain evidence="2 3">SEMIA 4087</strain>
    </source>
</reference>
<dbReference type="Proteomes" id="UP000551353">
    <property type="component" value="Unassembled WGS sequence"/>
</dbReference>
<evidence type="ECO:0000313" key="3">
    <source>
        <dbReference type="Proteomes" id="UP000551353"/>
    </source>
</evidence>
<evidence type="ECO:0000313" key="2">
    <source>
        <dbReference type="EMBL" id="MBB4232125.1"/>
    </source>
</evidence>
<comment type="caution">
    <text evidence="2">The sequence shown here is derived from an EMBL/GenBank/DDBJ whole genome shotgun (WGS) entry which is preliminary data.</text>
</comment>
<dbReference type="EMBL" id="JACIFX010000010">
    <property type="protein sequence ID" value="MBB4232125.1"/>
    <property type="molecule type" value="Genomic_DNA"/>
</dbReference>
<sequence length="59" mass="6300">MRIPDAPGAGEIMVVIITDSGRPLPRVGGHGRDQGRGRTALKRRTELGPRTPEGSLIRA</sequence>
<dbReference type="Gene3D" id="3.30.1330.110">
    <property type="entry name" value="BB2672"/>
    <property type="match status" value="1"/>
</dbReference>
<feature type="region of interest" description="Disordered" evidence="1">
    <location>
        <begin position="21"/>
        <end position="59"/>
    </location>
</feature>
<protein>
    <submittedName>
        <fullName evidence="2">Uncharacterized protein</fullName>
    </submittedName>
</protein>
<name>A0ABR6IW31_9HYPH</name>
<dbReference type="InterPro" id="IPR035936">
    <property type="entry name" value="BB2672"/>
</dbReference>
<proteinExistence type="predicted"/>